<protein>
    <recommendedName>
        <fullName evidence="1">Metallo-beta-lactamase domain-containing protein</fullName>
    </recommendedName>
</protein>
<evidence type="ECO:0000259" key="1">
    <source>
        <dbReference type="SMART" id="SM00849"/>
    </source>
</evidence>
<dbReference type="EMBL" id="UINC01003759">
    <property type="protein sequence ID" value="SVA09016.1"/>
    <property type="molecule type" value="Genomic_DNA"/>
</dbReference>
<sequence length="290" mass="31942">MIRALRIVLAGLLPLFFTQGISAQGFDEVEMVVHSVAGDVKYIEGSGGNIGLLAGDEGVLLIDDQYAPLTDKILEAIRTVSDQPVKFIINTHMHPDHTGGNENFGRIGALIIGHENVRSQMAIAGYKQTPPFVTFSENVTFHINNEIVHAFKVPNAHTNNDSYIKFENANVIHTGDVYRSTSYPYVDTNNGGSFVGIIQAHELLVELSDEDTKIIPGHGNITEVDQVREVLEMLYTVRIRVKKAIKNKLTLEQTQSAGLTTEFDERWDSGGRIGGSKEFIRAAYADMNGN</sequence>
<dbReference type="Pfam" id="PF00753">
    <property type="entry name" value="Lactamase_B"/>
    <property type="match status" value="1"/>
</dbReference>
<dbReference type="InterPro" id="IPR001279">
    <property type="entry name" value="Metallo-B-lactamas"/>
</dbReference>
<reference evidence="2" key="1">
    <citation type="submission" date="2018-05" db="EMBL/GenBank/DDBJ databases">
        <authorList>
            <person name="Lanie J.A."/>
            <person name="Ng W.-L."/>
            <person name="Kazmierczak K.M."/>
            <person name="Andrzejewski T.M."/>
            <person name="Davidsen T.M."/>
            <person name="Wayne K.J."/>
            <person name="Tettelin H."/>
            <person name="Glass J.I."/>
            <person name="Rusch D."/>
            <person name="Podicherti R."/>
            <person name="Tsui H.-C.T."/>
            <person name="Winkler M.E."/>
        </authorList>
    </citation>
    <scope>NUCLEOTIDE SEQUENCE</scope>
</reference>
<gene>
    <name evidence="2" type="ORF">METZ01_LOCUS61870</name>
</gene>
<proteinExistence type="predicted"/>
<dbReference type="SUPFAM" id="SSF56281">
    <property type="entry name" value="Metallo-hydrolase/oxidoreductase"/>
    <property type="match status" value="1"/>
</dbReference>
<dbReference type="SMART" id="SM00849">
    <property type="entry name" value="Lactamase_B"/>
    <property type="match status" value="1"/>
</dbReference>
<dbReference type="AlphaFoldDB" id="A0A381SYG4"/>
<dbReference type="CDD" id="cd16282">
    <property type="entry name" value="metallo-hydrolase-like_MBL-fold"/>
    <property type="match status" value="1"/>
</dbReference>
<dbReference type="PANTHER" id="PTHR42951:SF4">
    <property type="entry name" value="ACYL-COENZYME A THIOESTERASE MBLAC2"/>
    <property type="match status" value="1"/>
</dbReference>
<name>A0A381SYG4_9ZZZZ</name>
<feature type="domain" description="Metallo-beta-lactamase" evidence="1">
    <location>
        <begin position="47"/>
        <end position="218"/>
    </location>
</feature>
<dbReference type="Gene3D" id="3.60.15.10">
    <property type="entry name" value="Ribonuclease Z/Hydroxyacylglutathione hydrolase-like"/>
    <property type="match status" value="1"/>
</dbReference>
<evidence type="ECO:0000313" key="2">
    <source>
        <dbReference type="EMBL" id="SVA09016.1"/>
    </source>
</evidence>
<dbReference type="InterPro" id="IPR050855">
    <property type="entry name" value="NDM-1-like"/>
</dbReference>
<dbReference type="PANTHER" id="PTHR42951">
    <property type="entry name" value="METALLO-BETA-LACTAMASE DOMAIN-CONTAINING"/>
    <property type="match status" value="1"/>
</dbReference>
<dbReference type="InterPro" id="IPR036866">
    <property type="entry name" value="RibonucZ/Hydroxyglut_hydro"/>
</dbReference>
<accession>A0A381SYG4</accession>
<organism evidence="2">
    <name type="scientific">marine metagenome</name>
    <dbReference type="NCBI Taxonomy" id="408172"/>
    <lineage>
        <taxon>unclassified sequences</taxon>
        <taxon>metagenomes</taxon>
        <taxon>ecological metagenomes</taxon>
    </lineage>
</organism>